<sequence>MQTRFNPTMWNIASTHKCNMHPAADPSLSSPLERHRAIWPSMGWREVINPTSRNAHACADCRHNFLTQFASCHSIFNGVRRQAAIQLLLVSILWHLGSSRIGSHN</sequence>
<evidence type="ECO:0000313" key="2">
    <source>
        <dbReference type="Proteomes" id="UP000765509"/>
    </source>
</evidence>
<gene>
    <name evidence="1" type="ORF">O181_081641</name>
</gene>
<protein>
    <submittedName>
        <fullName evidence="1">Uncharacterized protein</fullName>
    </submittedName>
</protein>
<name>A0A9Q3FR29_9BASI</name>
<dbReference type="EMBL" id="AVOT02046605">
    <property type="protein sequence ID" value="MBW0541926.1"/>
    <property type="molecule type" value="Genomic_DNA"/>
</dbReference>
<reference evidence="1" key="1">
    <citation type="submission" date="2021-03" db="EMBL/GenBank/DDBJ databases">
        <title>Draft genome sequence of rust myrtle Austropuccinia psidii MF-1, a brazilian biotype.</title>
        <authorList>
            <person name="Quecine M.C."/>
            <person name="Pachon D.M.R."/>
            <person name="Bonatelli M.L."/>
            <person name="Correr F.H."/>
            <person name="Franceschini L.M."/>
            <person name="Leite T.F."/>
            <person name="Margarido G.R.A."/>
            <person name="Almeida C.A."/>
            <person name="Ferrarezi J.A."/>
            <person name="Labate C.A."/>
        </authorList>
    </citation>
    <scope>NUCLEOTIDE SEQUENCE</scope>
    <source>
        <strain evidence="1">MF-1</strain>
    </source>
</reference>
<proteinExistence type="predicted"/>
<comment type="caution">
    <text evidence="1">The sequence shown here is derived from an EMBL/GenBank/DDBJ whole genome shotgun (WGS) entry which is preliminary data.</text>
</comment>
<keyword evidence="2" id="KW-1185">Reference proteome</keyword>
<organism evidence="1 2">
    <name type="scientific">Austropuccinia psidii MF-1</name>
    <dbReference type="NCBI Taxonomy" id="1389203"/>
    <lineage>
        <taxon>Eukaryota</taxon>
        <taxon>Fungi</taxon>
        <taxon>Dikarya</taxon>
        <taxon>Basidiomycota</taxon>
        <taxon>Pucciniomycotina</taxon>
        <taxon>Pucciniomycetes</taxon>
        <taxon>Pucciniales</taxon>
        <taxon>Sphaerophragmiaceae</taxon>
        <taxon>Austropuccinia</taxon>
    </lineage>
</organism>
<evidence type="ECO:0000313" key="1">
    <source>
        <dbReference type="EMBL" id="MBW0541926.1"/>
    </source>
</evidence>
<dbReference type="AlphaFoldDB" id="A0A9Q3FR29"/>
<accession>A0A9Q3FR29</accession>
<dbReference type="Proteomes" id="UP000765509">
    <property type="component" value="Unassembled WGS sequence"/>
</dbReference>